<proteinExistence type="predicted"/>
<feature type="domain" description="PAS" evidence="9">
    <location>
        <begin position="146"/>
        <end position="202"/>
    </location>
</feature>
<name>A0A4Q0ZAQ0_9BACT</name>
<keyword evidence="2" id="KW-0145">Chemotaxis</keyword>
<accession>A0A4Q0ZAQ0</accession>
<dbReference type="PANTHER" id="PTHR44591">
    <property type="entry name" value="STRESS RESPONSE REGULATOR PROTEIN 1"/>
    <property type="match status" value="1"/>
</dbReference>
<dbReference type="CDD" id="cd00130">
    <property type="entry name" value="PAS"/>
    <property type="match status" value="1"/>
</dbReference>
<keyword evidence="3 6" id="KW-0597">Phosphoprotein</keyword>
<dbReference type="Gene3D" id="3.30.450.20">
    <property type="entry name" value="PAS domain"/>
    <property type="match status" value="1"/>
</dbReference>
<comment type="cofactor">
    <cofactor evidence="1">
        <name>Mg(2+)</name>
        <dbReference type="ChEBI" id="CHEBI:18420"/>
    </cofactor>
</comment>
<dbReference type="Pfam" id="PF08447">
    <property type="entry name" value="PAS_3"/>
    <property type="match status" value="1"/>
</dbReference>
<dbReference type="InterPro" id="IPR013655">
    <property type="entry name" value="PAS_fold_3"/>
</dbReference>
<dbReference type="Proteomes" id="UP000290870">
    <property type="component" value="Unassembled WGS sequence"/>
</dbReference>
<evidence type="ECO:0000256" key="2">
    <source>
        <dbReference type="ARBA" id="ARBA00022500"/>
    </source>
</evidence>
<dbReference type="Gene3D" id="3.40.50.2300">
    <property type="match status" value="1"/>
</dbReference>
<evidence type="ECO:0008006" key="12">
    <source>
        <dbReference type="Google" id="ProtNLM"/>
    </source>
</evidence>
<dbReference type="InterPro" id="IPR050595">
    <property type="entry name" value="Bact_response_regulator"/>
</dbReference>
<dbReference type="PROSITE" id="PS50110">
    <property type="entry name" value="RESPONSE_REGULATORY"/>
    <property type="match status" value="1"/>
</dbReference>
<dbReference type="GO" id="GO:0097588">
    <property type="term" value="P:archaeal or bacterial-type flagellum-dependent cell motility"/>
    <property type="evidence" value="ECO:0007669"/>
    <property type="project" value="UniProtKB-KW"/>
</dbReference>
<feature type="coiled-coil region" evidence="7">
    <location>
        <begin position="291"/>
        <end position="318"/>
    </location>
</feature>
<evidence type="ECO:0000256" key="7">
    <source>
        <dbReference type="SAM" id="Coils"/>
    </source>
</evidence>
<dbReference type="SUPFAM" id="SSF52172">
    <property type="entry name" value="CheY-like"/>
    <property type="match status" value="1"/>
</dbReference>
<protein>
    <recommendedName>
        <fullName evidence="12">PAS sensor-containing response regulator</fullName>
    </recommendedName>
</protein>
<evidence type="ECO:0000259" key="8">
    <source>
        <dbReference type="PROSITE" id="PS50110"/>
    </source>
</evidence>
<dbReference type="Pfam" id="PF00072">
    <property type="entry name" value="Response_reg"/>
    <property type="match status" value="1"/>
</dbReference>
<dbReference type="GO" id="GO:0000160">
    <property type="term" value="P:phosphorelay signal transduction system"/>
    <property type="evidence" value="ECO:0007669"/>
    <property type="project" value="UniProtKB-KW"/>
</dbReference>
<keyword evidence="5" id="KW-0902">Two-component regulatory system</keyword>
<evidence type="ECO:0000313" key="10">
    <source>
        <dbReference type="EMBL" id="RXJ83313.1"/>
    </source>
</evidence>
<feature type="coiled-coil region" evidence="7">
    <location>
        <begin position="351"/>
        <end position="413"/>
    </location>
</feature>
<evidence type="ECO:0000256" key="1">
    <source>
        <dbReference type="ARBA" id="ARBA00001946"/>
    </source>
</evidence>
<dbReference type="InterPro" id="IPR035965">
    <property type="entry name" value="PAS-like_dom_sf"/>
</dbReference>
<evidence type="ECO:0000313" key="11">
    <source>
        <dbReference type="Proteomes" id="UP000290870"/>
    </source>
</evidence>
<feature type="domain" description="Response regulatory" evidence="8">
    <location>
        <begin position="15"/>
        <end position="134"/>
    </location>
</feature>
<dbReference type="GO" id="GO:0006935">
    <property type="term" value="P:chemotaxis"/>
    <property type="evidence" value="ECO:0007669"/>
    <property type="project" value="UniProtKB-KW"/>
</dbReference>
<evidence type="ECO:0000259" key="9">
    <source>
        <dbReference type="PROSITE" id="PS50112"/>
    </source>
</evidence>
<dbReference type="InterPro" id="IPR001789">
    <property type="entry name" value="Sig_transdc_resp-reg_receiver"/>
</dbReference>
<evidence type="ECO:0000256" key="4">
    <source>
        <dbReference type="ARBA" id="ARBA00022779"/>
    </source>
</evidence>
<dbReference type="InterPro" id="IPR011006">
    <property type="entry name" value="CheY-like_superfamily"/>
</dbReference>
<evidence type="ECO:0000256" key="6">
    <source>
        <dbReference type="PROSITE-ProRule" id="PRU00169"/>
    </source>
</evidence>
<feature type="modified residue" description="4-aspartylphosphate" evidence="6">
    <location>
        <position position="69"/>
    </location>
</feature>
<dbReference type="InterPro" id="IPR000014">
    <property type="entry name" value="PAS"/>
</dbReference>
<evidence type="ECO:0000256" key="3">
    <source>
        <dbReference type="ARBA" id="ARBA00022553"/>
    </source>
</evidence>
<keyword evidence="4" id="KW-0283">Flagellar rotation</keyword>
<sequence length="422" mass="49353">MGRKLVNSEFLKEQIVLFVEDEDLAREQLGKILTRLFKKVILAANGQEGFEKFKDSFNSEEKIDLIISDINMPILNGLEMVEKIRELDNIVPLIYTTARSETENIIKAIDLNVNSYILKPIDTAILIKKMSDACEKKYIQSQLDEKQTELKKYLEAVDDVALIYKMDTDGNITFANKSLLEASKYTIEELKQIGFYGLIHPDIPKEYIEKTWIILKDGTNWTGSTKFLSKDGEAFYLKNTIFKLETNHHTEYITIGFSTTKESIEKREFQKKVIKTLQDFNKKEYAYKKSFQELSDRIRQLESYIPRLQEELEEQKAKTLSRQRQLDHYELQMHNVDEKYYGHMTTKSKEAEEYSKNVLLLKQEKNALAEKIKNQQEEIAATKKELALLTETNEQKNKRILELKDVIKSLETKVKELTEPQE</sequence>
<dbReference type="NCBIfam" id="TIGR00229">
    <property type="entry name" value="sensory_box"/>
    <property type="match status" value="1"/>
</dbReference>
<dbReference type="SMART" id="SM00448">
    <property type="entry name" value="REC"/>
    <property type="match status" value="1"/>
</dbReference>
<dbReference type="AlphaFoldDB" id="A0A4Q0ZAQ0"/>
<evidence type="ECO:0000256" key="5">
    <source>
        <dbReference type="ARBA" id="ARBA00023012"/>
    </source>
</evidence>
<dbReference type="EMBL" id="PDJZ01000013">
    <property type="protein sequence ID" value="RXJ83313.1"/>
    <property type="molecule type" value="Genomic_DNA"/>
</dbReference>
<dbReference type="CDD" id="cd00156">
    <property type="entry name" value="REC"/>
    <property type="match status" value="1"/>
</dbReference>
<comment type="caution">
    <text evidence="10">The sequence shown here is derived from an EMBL/GenBank/DDBJ whole genome shotgun (WGS) entry which is preliminary data.</text>
</comment>
<dbReference type="PROSITE" id="PS50112">
    <property type="entry name" value="PAS"/>
    <property type="match status" value="1"/>
</dbReference>
<reference evidence="10 11" key="1">
    <citation type="submission" date="2017-10" db="EMBL/GenBank/DDBJ databases">
        <title>Genomics of the genus Arcobacter.</title>
        <authorList>
            <person name="Perez-Cataluna A."/>
            <person name="Figueras M.J."/>
        </authorList>
    </citation>
    <scope>NUCLEOTIDE SEQUENCE [LARGE SCALE GENOMIC DNA]</scope>
    <source>
        <strain evidence="10 11">F26</strain>
    </source>
</reference>
<keyword evidence="7" id="KW-0175">Coiled coil</keyword>
<dbReference type="SUPFAM" id="SSF55785">
    <property type="entry name" value="PYP-like sensor domain (PAS domain)"/>
    <property type="match status" value="1"/>
</dbReference>
<organism evidence="10 11">
    <name type="scientific">Arcobacter cloacae</name>
    <dbReference type="NCBI Taxonomy" id="1054034"/>
    <lineage>
        <taxon>Bacteria</taxon>
        <taxon>Pseudomonadati</taxon>
        <taxon>Campylobacterota</taxon>
        <taxon>Epsilonproteobacteria</taxon>
        <taxon>Campylobacterales</taxon>
        <taxon>Arcobacteraceae</taxon>
        <taxon>Arcobacter</taxon>
    </lineage>
</organism>
<dbReference type="PANTHER" id="PTHR44591:SF14">
    <property type="entry name" value="PROTEIN PILG"/>
    <property type="match status" value="1"/>
</dbReference>
<gene>
    <name evidence="10" type="ORF">CRU90_10400</name>
</gene>